<evidence type="ECO:0000256" key="1">
    <source>
        <dbReference type="SAM" id="MobiDB-lite"/>
    </source>
</evidence>
<dbReference type="GeneTree" id="ENSGT00390000013948"/>
<dbReference type="Ensembl" id="ENSAPET00000023189.1">
    <property type="protein sequence ID" value="ENSAPEP00000022590.1"/>
    <property type="gene ID" value="ENSAPEG00000016107.1"/>
</dbReference>
<feature type="compositionally biased region" description="Low complexity" evidence="1">
    <location>
        <begin position="7"/>
        <end position="34"/>
    </location>
</feature>
<dbReference type="Pfam" id="PF05132">
    <property type="entry name" value="RNA_pol_Rpc4"/>
    <property type="match status" value="1"/>
</dbReference>
<dbReference type="AlphaFoldDB" id="A0A3P8TAT1"/>
<reference evidence="2" key="3">
    <citation type="submission" date="2025-09" db="UniProtKB">
        <authorList>
            <consortium name="Ensembl"/>
        </authorList>
    </citation>
    <scope>IDENTIFICATION</scope>
</reference>
<name>A0A3P8TAT1_AMPPE</name>
<dbReference type="PANTHER" id="PTHR13408">
    <property type="entry name" value="DNA-DIRECTED RNA POLYMERASE III"/>
    <property type="match status" value="1"/>
</dbReference>
<feature type="compositionally biased region" description="Basic and acidic residues" evidence="1">
    <location>
        <begin position="83"/>
        <end position="108"/>
    </location>
</feature>
<dbReference type="OMA" id="DWVHLFQ"/>
<protein>
    <submittedName>
        <fullName evidence="2">Zgc:171971</fullName>
    </submittedName>
</protein>
<reference evidence="2 3" key="1">
    <citation type="submission" date="2018-03" db="EMBL/GenBank/DDBJ databases">
        <title>Finding Nemo's genes: A chromosome-scale reference assembly of the genome of the orange clownfish Amphiprion percula.</title>
        <authorList>
            <person name="Lehmann R."/>
        </authorList>
    </citation>
    <scope>NUCLEOTIDE SEQUENCE</scope>
</reference>
<dbReference type="GO" id="GO:0003677">
    <property type="term" value="F:DNA binding"/>
    <property type="evidence" value="ECO:0007669"/>
    <property type="project" value="InterPro"/>
</dbReference>
<keyword evidence="3" id="KW-1185">Reference proteome</keyword>
<dbReference type="PANTHER" id="PTHR13408:SF1">
    <property type="entry name" value="ZGC:171971"/>
    <property type="match status" value="1"/>
</dbReference>
<proteinExistence type="predicted"/>
<dbReference type="GO" id="GO:0042797">
    <property type="term" value="P:tRNA transcription by RNA polymerase III"/>
    <property type="evidence" value="ECO:0007669"/>
    <property type="project" value="TreeGrafter"/>
</dbReference>
<evidence type="ECO:0000313" key="3">
    <source>
        <dbReference type="Proteomes" id="UP000265080"/>
    </source>
</evidence>
<accession>A0A3P8TAT1</accession>
<dbReference type="Proteomes" id="UP000265080">
    <property type="component" value="Chromosome 19"/>
</dbReference>
<feature type="compositionally biased region" description="Low complexity" evidence="1">
    <location>
        <begin position="51"/>
        <end position="67"/>
    </location>
</feature>
<evidence type="ECO:0000313" key="2">
    <source>
        <dbReference type="Ensembl" id="ENSAPEP00000022590.1"/>
    </source>
</evidence>
<reference evidence="2" key="2">
    <citation type="submission" date="2025-08" db="UniProtKB">
        <authorList>
            <consortium name="Ensembl"/>
        </authorList>
    </citation>
    <scope>IDENTIFICATION</scope>
</reference>
<organism evidence="2 3">
    <name type="scientific">Amphiprion percula</name>
    <name type="common">Orange clownfish</name>
    <name type="synonym">Lutjanus percula</name>
    <dbReference type="NCBI Taxonomy" id="161767"/>
    <lineage>
        <taxon>Eukaryota</taxon>
        <taxon>Metazoa</taxon>
        <taxon>Chordata</taxon>
        <taxon>Craniata</taxon>
        <taxon>Vertebrata</taxon>
        <taxon>Euteleostomi</taxon>
        <taxon>Actinopterygii</taxon>
        <taxon>Neopterygii</taxon>
        <taxon>Teleostei</taxon>
        <taxon>Neoteleostei</taxon>
        <taxon>Acanthomorphata</taxon>
        <taxon>Ovalentaria</taxon>
        <taxon>Pomacentridae</taxon>
        <taxon>Amphiprion</taxon>
    </lineage>
</organism>
<dbReference type="STRING" id="161767.ENSAPEP00000022590"/>
<dbReference type="InterPro" id="IPR007811">
    <property type="entry name" value="RPC4"/>
</dbReference>
<sequence>MTDLGDAASVPGASSSSSVAAAAAAGAALSFPAARGLPGRVRSLASPAPPGRLTSLRTRDLTLGGALKKTKKTFEPNVHAVRRSKDELKEEIHMVPKKERRERDEKRRESRRRRKEKPQTIQSHSIFEQGPADTVRKTGWRSATDVQDSSTSPVCKLVKKERKESEDDEDENEILSKLQRDDFIDDPGLRNDAKLKPIQLPLCQSSSFTKCQTLTTTTTCLENPPLFRPPSCGVMSRAGHSRNELPTPEKCSLGELLQDLSLSGREELFFMQLPDCMPGKASGLKVDSTQGSTVEKPAKKEGKLEDKRTAYFQAQDPVVKEGCPVLSQFPEGFLGKLQIRKSGKVELKLGDISMDVSEGAAFSFLQQLVSVRLSEGRTGDMMVLGNVHHKLVLSPDFQALLRQASTQQPQDP</sequence>
<dbReference type="GO" id="GO:0005666">
    <property type="term" value="C:RNA polymerase III complex"/>
    <property type="evidence" value="ECO:0007669"/>
    <property type="project" value="InterPro"/>
</dbReference>
<feature type="region of interest" description="Disordered" evidence="1">
    <location>
        <begin position="1"/>
        <end position="179"/>
    </location>
</feature>
<feature type="compositionally biased region" description="Polar residues" evidence="1">
    <location>
        <begin position="144"/>
        <end position="153"/>
    </location>
</feature>